<keyword evidence="1" id="KW-0805">Transcription regulation</keyword>
<evidence type="ECO:0000256" key="1">
    <source>
        <dbReference type="ARBA" id="ARBA00023015"/>
    </source>
</evidence>
<dbReference type="PANTHER" id="PTHR47893">
    <property type="entry name" value="REGULATORY PROTEIN PCHR"/>
    <property type="match status" value="1"/>
</dbReference>
<name>A0ABY5TK83_9GAMM</name>
<sequence>MQQTSNIQVIDLHGDAPMQSGHYDYTVPSATDSGLEFFGVTGKAEILNTECLRLNFMSSQTAAQATFIAVHEQIALGIYNNCWSTGPVMSRFLGKGHYGIHLQLAGAQKFTVDGVSGALPPLSCSLLAYPEGKIIESVISNLGGPLTHICLVFSAQFLQEKFQLNERQLSSLLSSSRESTSEPYIAQQVATIAMQQIGYDLLNLNLSPYTTRLYAEAKALELIAVYLQQLEPITETVTVPFARRTETQKLYKAKQQLERQYQSPPTLDCLGRQVGLNRRKLAEGFKALFGKSVYEYVLILRMQKAQELLRSGHHGHIGSIARQVGYEHQSSFNKAFRQYAGISPSRYIGL</sequence>
<dbReference type="Gene3D" id="1.10.10.60">
    <property type="entry name" value="Homeodomain-like"/>
    <property type="match status" value="2"/>
</dbReference>
<dbReference type="Proteomes" id="UP001059934">
    <property type="component" value="Chromosome"/>
</dbReference>
<dbReference type="EMBL" id="CP103416">
    <property type="protein sequence ID" value="UVW34175.1"/>
    <property type="molecule type" value="Genomic_DNA"/>
</dbReference>
<dbReference type="InterPro" id="IPR009057">
    <property type="entry name" value="Homeodomain-like_sf"/>
</dbReference>
<feature type="domain" description="HTH araC/xylS-type" evidence="4">
    <location>
        <begin position="251"/>
        <end position="350"/>
    </location>
</feature>
<protein>
    <submittedName>
        <fullName evidence="5">AraC family transcriptional regulator</fullName>
    </submittedName>
</protein>
<accession>A0ABY5TK83</accession>
<dbReference type="PANTHER" id="PTHR47893:SF1">
    <property type="entry name" value="REGULATORY PROTEIN PCHR"/>
    <property type="match status" value="1"/>
</dbReference>
<dbReference type="PROSITE" id="PS00041">
    <property type="entry name" value="HTH_ARAC_FAMILY_1"/>
    <property type="match status" value="1"/>
</dbReference>
<dbReference type="Pfam" id="PF12833">
    <property type="entry name" value="HTH_18"/>
    <property type="match status" value="1"/>
</dbReference>
<evidence type="ECO:0000313" key="5">
    <source>
        <dbReference type="EMBL" id="UVW34175.1"/>
    </source>
</evidence>
<dbReference type="PRINTS" id="PR00032">
    <property type="entry name" value="HTHARAC"/>
</dbReference>
<dbReference type="InterPro" id="IPR020449">
    <property type="entry name" value="Tscrpt_reg_AraC-type_HTH"/>
</dbReference>
<reference evidence="5" key="1">
    <citation type="submission" date="2022-08" db="EMBL/GenBank/DDBJ databases">
        <title>Catabolic pathway analysis in culturable SAR92 clade bacteria reveals their overlooked roles in DMSP degradation in coastal seas.</title>
        <authorList>
            <person name="He X."/>
            <person name="Zhang X."/>
            <person name="Zhang Y."/>
        </authorList>
    </citation>
    <scope>NUCLEOTIDE SEQUENCE</scope>
    <source>
        <strain evidence="5">H455</strain>
    </source>
</reference>
<dbReference type="InterPro" id="IPR018060">
    <property type="entry name" value="HTH_AraC"/>
</dbReference>
<evidence type="ECO:0000256" key="3">
    <source>
        <dbReference type="ARBA" id="ARBA00023163"/>
    </source>
</evidence>
<keyword evidence="2" id="KW-0238">DNA-binding</keyword>
<dbReference type="SUPFAM" id="SSF46689">
    <property type="entry name" value="Homeodomain-like"/>
    <property type="match status" value="2"/>
</dbReference>
<dbReference type="InterPro" id="IPR018062">
    <property type="entry name" value="HTH_AraC-typ_CS"/>
</dbReference>
<evidence type="ECO:0000259" key="4">
    <source>
        <dbReference type="PROSITE" id="PS01124"/>
    </source>
</evidence>
<proteinExistence type="predicted"/>
<gene>
    <name evidence="5" type="ORF">NYF23_09085</name>
</gene>
<evidence type="ECO:0000313" key="6">
    <source>
        <dbReference type="Proteomes" id="UP001059934"/>
    </source>
</evidence>
<evidence type="ECO:0000256" key="2">
    <source>
        <dbReference type="ARBA" id="ARBA00023125"/>
    </source>
</evidence>
<organism evidence="5 6">
    <name type="scientific">SAR92 clade bacterium H455</name>
    <dbReference type="NCBI Taxonomy" id="2974818"/>
    <lineage>
        <taxon>Bacteria</taxon>
        <taxon>Pseudomonadati</taxon>
        <taxon>Pseudomonadota</taxon>
        <taxon>Gammaproteobacteria</taxon>
        <taxon>Cellvibrionales</taxon>
        <taxon>Porticoccaceae</taxon>
        <taxon>SAR92 clade</taxon>
    </lineage>
</organism>
<keyword evidence="3" id="KW-0804">Transcription</keyword>
<dbReference type="PROSITE" id="PS01124">
    <property type="entry name" value="HTH_ARAC_FAMILY_2"/>
    <property type="match status" value="1"/>
</dbReference>
<keyword evidence="6" id="KW-1185">Reference proteome</keyword>
<dbReference type="SMART" id="SM00342">
    <property type="entry name" value="HTH_ARAC"/>
    <property type="match status" value="1"/>
</dbReference>
<dbReference type="InterPro" id="IPR053142">
    <property type="entry name" value="PchR_regulatory_protein"/>
</dbReference>